<evidence type="ECO:0000313" key="2">
    <source>
        <dbReference type="Proteomes" id="UP001054837"/>
    </source>
</evidence>
<gene>
    <name evidence="1" type="ORF">CDAR_25261</name>
</gene>
<keyword evidence="2" id="KW-1185">Reference proteome</keyword>
<evidence type="ECO:0000313" key="1">
    <source>
        <dbReference type="EMBL" id="GIX95209.1"/>
    </source>
</evidence>
<proteinExistence type="predicted"/>
<name>A0AAV4PF07_9ARAC</name>
<reference evidence="1 2" key="1">
    <citation type="submission" date="2021-06" db="EMBL/GenBank/DDBJ databases">
        <title>Caerostris darwini draft genome.</title>
        <authorList>
            <person name="Kono N."/>
            <person name="Arakawa K."/>
        </authorList>
    </citation>
    <scope>NUCLEOTIDE SEQUENCE [LARGE SCALE GENOMIC DNA]</scope>
</reference>
<accession>A0AAV4PF07</accession>
<dbReference type="EMBL" id="BPLQ01002707">
    <property type="protein sequence ID" value="GIX95209.1"/>
    <property type="molecule type" value="Genomic_DNA"/>
</dbReference>
<organism evidence="1 2">
    <name type="scientific">Caerostris darwini</name>
    <dbReference type="NCBI Taxonomy" id="1538125"/>
    <lineage>
        <taxon>Eukaryota</taxon>
        <taxon>Metazoa</taxon>
        <taxon>Ecdysozoa</taxon>
        <taxon>Arthropoda</taxon>
        <taxon>Chelicerata</taxon>
        <taxon>Arachnida</taxon>
        <taxon>Araneae</taxon>
        <taxon>Araneomorphae</taxon>
        <taxon>Entelegynae</taxon>
        <taxon>Araneoidea</taxon>
        <taxon>Araneidae</taxon>
        <taxon>Caerostris</taxon>
    </lineage>
</organism>
<comment type="caution">
    <text evidence="1">The sequence shown here is derived from an EMBL/GenBank/DDBJ whole genome shotgun (WGS) entry which is preliminary data.</text>
</comment>
<dbReference type="AlphaFoldDB" id="A0AAV4PF07"/>
<sequence>MAHSKVLIPPWESSLGSQVLMESHANKYYDILKIAQDTIPSPTPPVPVFATTSGRDPDEWCGHSFRQVLSNCIDRLLMESDGPAFPR</sequence>
<dbReference type="Proteomes" id="UP001054837">
    <property type="component" value="Unassembled WGS sequence"/>
</dbReference>
<protein>
    <submittedName>
        <fullName evidence="1">Uncharacterized protein</fullName>
    </submittedName>
</protein>